<sequence>MPRKSAAAAPSAPRASASGSRANKPRRAAPSEHSDDGEDALDLDLDADMDVGDADEPEGADKEDEQLLVMLRELRSTLPPRAAITTH</sequence>
<organism evidence="1 2">
    <name type="scientific">Auriscalpium vulgare</name>
    <dbReference type="NCBI Taxonomy" id="40419"/>
    <lineage>
        <taxon>Eukaryota</taxon>
        <taxon>Fungi</taxon>
        <taxon>Dikarya</taxon>
        <taxon>Basidiomycota</taxon>
        <taxon>Agaricomycotina</taxon>
        <taxon>Agaricomycetes</taxon>
        <taxon>Russulales</taxon>
        <taxon>Auriscalpiaceae</taxon>
        <taxon>Auriscalpium</taxon>
    </lineage>
</organism>
<comment type="caution">
    <text evidence="1">The sequence shown here is derived from an EMBL/GenBank/DDBJ whole genome shotgun (WGS) entry which is preliminary data.</text>
</comment>
<name>A0ACB8RPP0_9AGAM</name>
<accession>A0ACB8RPP0</accession>
<evidence type="ECO:0000313" key="2">
    <source>
        <dbReference type="Proteomes" id="UP000814033"/>
    </source>
</evidence>
<protein>
    <submittedName>
        <fullName evidence="1">Uncharacterized protein</fullName>
    </submittedName>
</protein>
<dbReference type="Proteomes" id="UP000814033">
    <property type="component" value="Unassembled WGS sequence"/>
</dbReference>
<reference evidence="1" key="1">
    <citation type="submission" date="2021-02" db="EMBL/GenBank/DDBJ databases">
        <authorList>
            <consortium name="DOE Joint Genome Institute"/>
            <person name="Ahrendt S."/>
            <person name="Looney B.P."/>
            <person name="Miyauchi S."/>
            <person name="Morin E."/>
            <person name="Drula E."/>
            <person name="Courty P.E."/>
            <person name="Chicoki N."/>
            <person name="Fauchery L."/>
            <person name="Kohler A."/>
            <person name="Kuo A."/>
            <person name="Labutti K."/>
            <person name="Pangilinan J."/>
            <person name="Lipzen A."/>
            <person name="Riley R."/>
            <person name="Andreopoulos W."/>
            <person name="He G."/>
            <person name="Johnson J."/>
            <person name="Barry K.W."/>
            <person name="Grigoriev I.V."/>
            <person name="Nagy L."/>
            <person name="Hibbett D."/>
            <person name="Henrissat B."/>
            <person name="Matheny P.B."/>
            <person name="Labbe J."/>
            <person name="Martin F."/>
        </authorList>
    </citation>
    <scope>NUCLEOTIDE SEQUENCE</scope>
    <source>
        <strain evidence="1">FP105234-sp</strain>
    </source>
</reference>
<reference evidence="1" key="2">
    <citation type="journal article" date="2022" name="New Phytol.">
        <title>Evolutionary transition to the ectomycorrhizal habit in the genomes of a hyperdiverse lineage of mushroom-forming fungi.</title>
        <authorList>
            <person name="Looney B."/>
            <person name="Miyauchi S."/>
            <person name="Morin E."/>
            <person name="Drula E."/>
            <person name="Courty P.E."/>
            <person name="Kohler A."/>
            <person name="Kuo A."/>
            <person name="LaButti K."/>
            <person name="Pangilinan J."/>
            <person name="Lipzen A."/>
            <person name="Riley R."/>
            <person name="Andreopoulos W."/>
            <person name="He G."/>
            <person name="Johnson J."/>
            <person name="Nolan M."/>
            <person name="Tritt A."/>
            <person name="Barry K.W."/>
            <person name="Grigoriev I.V."/>
            <person name="Nagy L.G."/>
            <person name="Hibbett D."/>
            <person name="Henrissat B."/>
            <person name="Matheny P.B."/>
            <person name="Labbe J."/>
            <person name="Martin F.M."/>
        </authorList>
    </citation>
    <scope>NUCLEOTIDE SEQUENCE</scope>
    <source>
        <strain evidence="1">FP105234-sp</strain>
    </source>
</reference>
<proteinExistence type="predicted"/>
<keyword evidence="2" id="KW-1185">Reference proteome</keyword>
<dbReference type="EMBL" id="MU275933">
    <property type="protein sequence ID" value="KAI0046136.1"/>
    <property type="molecule type" value="Genomic_DNA"/>
</dbReference>
<gene>
    <name evidence="1" type="ORF">FA95DRAFT_1560396</name>
</gene>
<evidence type="ECO:0000313" key="1">
    <source>
        <dbReference type="EMBL" id="KAI0046136.1"/>
    </source>
</evidence>